<evidence type="ECO:0000313" key="2">
    <source>
        <dbReference type="EMBL" id="GGL24361.1"/>
    </source>
</evidence>
<organism evidence="2 3">
    <name type="scientific">Halarchaeum grantii</name>
    <dbReference type="NCBI Taxonomy" id="1193105"/>
    <lineage>
        <taxon>Archaea</taxon>
        <taxon>Methanobacteriati</taxon>
        <taxon>Methanobacteriota</taxon>
        <taxon>Stenosarchaea group</taxon>
        <taxon>Halobacteria</taxon>
        <taxon>Halobacteriales</taxon>
        <taxon>Halobacteriaceae</taxon>
    </lineage>
</organism>
<reference evidence="2 3" key="1">
    <citation type="journal article" date="2019" name="Int. J. Syst. Evol. Microbiol.">
        <title>The Global Catalogue of Microorganisms (GCM) 10K type strain sequencing project: providing services to taxonomists for standard genome sequencing and annotation.</title>
        <authorList>
            <consortium name="The Broad Institute Genomics Platform"/>
            <consortium name="The Broad Institute Genome Sequencing Center for Infectious Disease"/>
            <person name="Wu L."/>
            <person name="Ma J."/>
        </authorList>
    </citation>
    <scope>NUCLEOTIDE SEQUENCE [LARGE SCALE GENOMIC DNA]</scope>
    <source>
        <strain evidence="2 3">JCM 19585</strain>
    </source>
</reference>
<evidence type="ECO:0008006" key="4">
    <source>
        <dbReference type="Google" id="ProtNLM"/>
    </source>
</evidence>
<dbReference type="InterPro" id="IPR055541">
    <property type="entry name" value="DUF7117"/>
</dbReference>
<feature type="compositionally biased region" description="Basic and acidic residues" evidence="1">
    <location>
        <begin position="219"/>
        <end position="232"/>
    </location>
</feature>
<protein>
    <recommendedName>
        <fullName evidence="4">TFIIB-type zinc ribbon-containing protein</fullName>
    </recommendedName>
</protein>
<accession>A0A830ESA0</accession>
<evidence type="ECO:0000256" key="1">
    <source>
        <dbReference type="SAM" id="MobiDB-lite"/>
    </source>
</evidence>
<proteinExistence type="predicted"/>
<dbReference type="Pfam" id="PF23430">
    <property type="entry name" value="DUF7117"/>
    <property type="match status" value="1"/>
</dbReference>
<dbReference type="Proteomes" id="UP000628840">
    <property type="component" value="Unassembled WGS sequence"/>
</dbReference>
<dbReference type="AlphaFoldDB" id="A0A830ESA0"/>
<sequence>MEVRGERECTACGTEWSYYETGSIACPSCGSIKSVATEAERREQTDLAPTLELDDAVAAAGDDDYRTAAERAREAARRYTHGRGFLRGGDLLDLDDTVLAAWELRYVASAFARAFDHTEAESFYFVSLLRGAPDGERPPASEVPESMRAARGNGYADAVADYRDDLRRYLDDGPEWEGIAGLLESLDDHVRRMHALDGEVPPAEADALVAAARSIGRYARDGDASAREDARETLAALEN</sequence>
<name>A0A830ESA0_9EURY</name>
<dbReference type="OrthoDB" id="341613at2157"/>
<dbReference type="RefSeq" id="WP_188878179.1">
    <property type="nucleotide sequence ID" value="NZ_BMPF01000001.1"/>
</dbReference>
<keyword evidence="3" id="KW-1185">Reference proteome</keyword>
<evidence type="ECO:0000313" key="3">
    <source>
        <dbReference type="Proteomes" id="UP000628840"/>
    </source>
</evidence>
<feature type="region of interest" description="Disordered" evidence="1">
    <location>
        <begin position="219"/>
        <end position="239"/>
    </location>
</feature>
<dbReference type="EMBL" id="BMPF01000001">
    <property type="protein sequence ID" value="GGL24361.1"/>
    <property type="molecule type" value="Genomic_DNA"/>
</dbReference>
<gene>
    <name evidence="2" type="ORF">GCM10009037_04840</name>
</gene>
<comment type="caution">
    <text evidence="2">The sequence shown here is derived from an EMBL/GenBank/DDBJ whole genome shotgun (WGS) entry which is preliminary data.</text>
</comment>